<dbReference type="EMBL" id="CP147404">
    <property type="protein sequence ID" value="WXB94182.1"/>
    <property type="molecule type" value="Genomic_DNA"/>
</dbReference>
<evidence type="ECO:0000313" key="2">
    <source>
        <dbReference type="EMBL" id="WXB94182.1"/>
    </source>
</evidence>
<keyword evidence="1" id="KW-0812">Transmembrane</keyword>
<keyword evidence="1" id="KW-1133">Transmembrane helix</keyword>
<sequence>MSDFFIVLIFIVCVTILLSVFYTVRVFKQQQTAKEGLDSSIPETVQQHPYVKNPIFWAYIIGFGVLLAFIFYLIANR</sequence>
<proteinExistence type="predicted"/>
<evidence type="ECO:0008006" key="4">
    <source>
        <dbReference type="Google" id="ProtNLM"/>
    </source>
</evidence>
<keyword evidence="3" id="KW-1185">Reference proteome</keyword>
<evidence type="ECO:0000256" key="1">
    <source>
        <dbReference type="SAM" id="Phobius"/>
    </source>
</evidence>
<dbReference type="Proteomes" id="UP001387364">
    <property type="component" value="Chromosome"/>
</dbReference>
<reference evidence="2 3" key="1">
    <citation type="submission" date="2024-02" db="EMBL/GenBank/DDBJ databases">
        <title>Seven novel Bacillus-like species.</title>
        <authorList>
            <person name="Liu G."/>
        </authorList>
    </citation>
    <scope>NUCLEOTIDE SEQUENCE [LARGE SCALE GENOMIC DNA]</scope>
    <source>
        <strain evidence="2 3">FJAT-52991</strain>
    </source>
</reference>
<dbReference type="RefSeq" id="WP_338753818.1">
    <property type="nucleotide sequence ID" value="NZ_CP147404.1"/>
</dbReference>
<name>A0ABZ2N8X0_9BACI</name>
<feature type="transmembrane region" description="Helical" evidence="1">
    <location>
        <begin position="6"/>
        <end position="24"/>
    </location>
</feature>
<gene>
    <name evidence="2" type="ORF">WDJ61_06015</name>
</gene>
<protein>
    <recommendedName>
        <fullName evidence="4">Short-chain dehydrogenase</fullName>
    </recommendedName>
</protein>
<accession>A0ABZ2N8X0</accession>
<keyword evidence="1" id="KW-0472">Membrane</keyword>
<organism evidence="2 3">
    <name type="scientific">Bacillus kandeliae</name>
    <dbReference type="NCBI Taxonomy" id="3129297"/>
    <lineage>
        <taxon>Bacteria</taxon>
        <taxon>Bacillati</taxon>
        <taxon>Bacillota</taxon>
        <taxon>Bacilli</taxon>
        <taxon>Bacillales</taxon>
        <taxon>Bacillaceae</taxon>
        <taxon>Bacillus</taxon>
    </lineage>
</organism>
<evidence type="ECO:0000313" key="3">
    <source>
        <dbReference type="Proteomes" id="UP001387364"/>
    </source>
</evidence>
<feature type="transmembrane region" description="Helical" evidence="1">
    <location>
        <begin position="56"/>
        <end position="75"/>
    </location>
</feature>